<feature type="compositionally biased region" description="Polar residues" evidence="3">
    <location>
        <begin position="91"/>
        <end position="100"/>
    </location>
</feature>
<feature type="compositionally biased region" description="Low complexity" evidence="3">
    <location>
        <begin position="483"/>
        <end position="494"/>
    </location>
</feature>
<feature type="compositionally biased region" description="Low complexity" evidence="3">
    <location>
        <begin position="290"/>
        <end position="301"/>
    </location>
</feature>
<dbReference type="PROSITE" id="PS50002">
    <property type="entry name" value="SH3"/>
    <property type="match status" value="1"/>
</dbReference>
<dbReference type="InterPro" id="IPR001452">
    <property type="entry name" value="SH3_domain"/>
</dbReference>
<dbReference type="Pfam" id="PF07653">
    <property type="entry name" value="SH3_2"/>
    <property type="match status" value="1"/>
</dbReference>
<feature type="compositionally biased region" description="Basic and acidic residues" evidence="3">
    <location>
        <begin position="163"/>
        <end position="186"/>
    </location>
</feature>
<dbReference type="Proteomes" id="UP000887565">
    <property type="component" value="Unplaced"/>
</dbReference>
<dbReference type="SMART" id="SM00326">
    <property type="entry name" value="SH3"/>
    <property type="match status" value="1"/>
</dbReference>
<feature type="compositionally biased region" description="Basic and acidic residues" evidence="3">
    <location>
        <begin position="236"/>
        <end position="249"/>
    </location>
</feature>
<proteinExistence type="predicted"/>
<feature type="region of interest" description="Disordered" evidence="3">
    <location>
        <begin position="440"/>
        <end position="528"/>
    </location>
</feature>
<evidence type="ECO:0000256" key="2">
    <source>
        <dbReference type="PROSITE-ProRule" id="PRU00192"/>
    </source>
</evidence>
<dbReference type="PANTHER" id="PTHR14234:SF19">
    <property type="entry name" value="RIM-BINDING PROTEIN, ISOFORM F"/>
    <property type="match status" value="1"/>
</dbReference>
<dbReference type="WBParaSite" id="nRc.2.0.1.t25493-RA">
    <property type="protein sequence ID" value="nRc.2.0.1.t25493-RA"/>
    <property type="gene ID" value="nRc.2.0.1.g25493"/>
</dbReference>
<evidence type="ECO:0000256" key="1">
    <source>
        <dbReference type="ARBA" id="ARBA00022443"/>
    </source>
</evidence>
<reference evidence="6" key="1">
    <citation type="submission" date="2022-11" db="UniProtKB">
        <authorList>
            <consortium name="WormBaseParasite"/>
        </authorList>
    </citation>
    <scope>IDENTIFICATION</scope>
</reference>
<feature type="compositionally biased region" description="Basic and acidic residues" evidence="3">
    <location>
        <begin position="75"/>
        <end position="87"/>
    </location>
</feature>
<dbReference type="FunFam" id="2.30.30.40:FF:000016">
    <property type="entry name" value="RIMS-binding protein 2 isoform X2"/>
    <property type="match status" value="1"/>
</dbReference>
<feature type="compositionally biased region" description="Polar residues" evidence="3">
    <location>
        <begin position="440"/>
        <end position="450"/>
    </location>
</feature>
<feature type="domain" description="SH3" evidence="4">
    <location>
        <begin position="309"/>
        <end position="377"/>
    </location>
</feature>
<dbReference type="SUPFAM" id="SSF50044">
    <property type="entry name" value="SH3-domain"/>
    <property type="match status" value="1"/>
</dbReference>
<evidence type="ECO:0000313" key="5">
    <source>
        <dbReference type="Proteomes" id="UP000887565"/>
    </source>
</evidence>
<organism evidence="5 6">
    <name type="scientific">Romanomermis culicivorax</name>
    <name type="common">Nematode worm</name>
    <dbReference type="NCBI Taxonomy" id="13658"/>
    <lineage>
        <taxon>Eukaryota</taxon>
        <taxon>Metazoa</taxon>
        <taxon>Ecdysozoa</taxon>
        <taxon>Nematoda</taxon>
        <taxon>Enoplea</taxon>
        <taxon>Dorylaimia</taxon>
        <taxon>Mermithida</taxon>
        <taxon>Mermithoidea</taxon>
        <taxon>Mermithidae</taxon>
        <taxon>Romanomermis</taxon>
    </lineage>
</organism>
<feature type="region of interest" description="Disordered" evidence="3">
    <location>
        <begin position="272"/>
        <end position="306"/>
    </location>
</feature>
<protein>
    <submittedName>
        <fullName evidence="6">SH3 domain-containing protein</fullName>
    </submittedName>
</protein>
<dbReference type="GO" id="GO:0007274">
    <property type="term" value="P:neuromuscular synaptic transmission"/>
    <property type="evidence" value="ECO:0007669"/>
    <property type="project" value="TreeGrafter"/>
</dbReference>
<feature type="compositionally biased region" description="Basic and acidic residues" evidence="3">
    <location>
        <begin position="137"/>
        <end position="148"/>
    </location>
</feature>
<dbReference type="PANTHER" id="PTHR14234">
    <property type="entry name" value="RIM BINDING PROTEIN-RELATED"/>
    <property type="match status" value="1"/>
</dbReference>
<dbReference type="InterPro" id="IPR036028">
    <property type="entry name" value="SH3-like_dom_sf"/>
</dbReference>
<evidence type="ECO:0000259" key="4">
    <source>
        <dbReference type="PROSITE" id="PS50002"/>
    </source>
</evidence>
<dbReference type="AlphaFoldDB" id="A0A915JH98"/>
<feature type="region of interest" description="Disordered" evidence="3">
    <location>
        <begin position="72"/>
        <end position="249"/>
    </location>
</feature>
<dbReference type="Gene3D" id="2.30.30.40">
    <property type="entry name" value="SH3 Domains"/>
    <property type="match status" value="1"/>
</dbReference>
<dbReference type="InterPro" id="IPR040325">
    <property type="entry name" value="RIMBP1/2/3"/>
</dbReference>
<keyword evidence="1 2" id="KW-0728">SH3 domain</keyword>
<keyword evidence="5" id="KW-1185">Reference proteome</keyword>
<accession>A0A915JH98</accession>
<evidence type="ECO:0000256" key="3">
    <source>
        <dbReference type="SAM" id="MobiDB-lite"/>
    </source>
</evidence>
<sequence length="528" mass="58269">MFACFSKSNIPDRAAMSYDDYPQHRDTDHALRRSVFKKKSHSLDYEDELSSVAHAGNGRGVDQRGRYYPVSSRMRGVERRDREKEDYYDQFPSNYPSTNDFVDRDGHGSERRRRHLPTASSSQDYYNNGGGIYRPTARYDVRDNRSDQDYDYPPPEINYANEYPRDVYRQDEKGLSSRDGRCRYEEPCSSTGPLRNRDIRDGRYASASYEDNLYPDQYPSDRERDSTAYFGRKLPPTREEDREFRRSKAFQEKQTIGSYFWTTYTTVFPLTGRNAPREHSQQTPGLPKATGPTPGSTSGSSYHYAGGGVAPRRVIAKFDYDPKENSPNPGAEQEELTFRAGDVITIFGDVDDDGFFMGELNGRRGLGGSGGGSFEQQSLDYNTMGAAQQVQQARSRRDREAVSFANEDAVSRAVTTDYTNANGRSQPGSKAAVNAGLIGRQTSATSSSGGRNVAPGVSSMSTGKVGGGGSTGQILKKMDSTIGTKTPPKKSSGPAPGGGSSTTAQQRKQLPPVKNSAVSGGRGFSEIH</sequence>
<name>A0A915JH98_ROMCU</name>
<evidence type="ECO:0000313" key="6">
    <source>
        <dbReference type="WBParaSite" id="nRc.2.0.1.t25493-RA"/>
    </source>
</evidence>
<dbReference type="GO" id="GO:0045202">
    <property type="term" value="C:synapse"/>
    <property type="evidence" value="ECO:0007669"/>
    <property type="project" value="GOC"/>
</dbReference>